<dbReference type="InterPro" id="IPR001453">
    <property type="entry name" value="MoaB/Mog_dom"/>
</dbReference>
<dbReference type="Pfam" id="PF03454">
    <property type="entry name" value="MoeA_C"/>
    <property type="match status" value="1"/>
</dbReference>
<evidence type="ECO:0000256" key="2">
    <source>
        <dbReference type="ARBA" id="ARBA00023150"/>
    </source>
</evidence>
<dbReference type="InterPro" id="IPR038987">
    <property type="entry name" value="MoeA-like"/>
</dbReference>
<dbReference type="AlphaFoldDB" id="A0A3B0V645"/>
<evidence type="ECO:0000259" key="3">
    <source>
        <dbReference type="SMART" id="SM00852"/>
    </source>
</evidence>
<keyword evidence="4" id="KW-0808">Transferase</keyword>
<dbReference type="GO" id="GO:0006777">
    <property type="term" value="P:Mo-molybdopterin cofactor biosynthetic process"/>
    <property type="evidence" value="ECO:0007669"/>
    <property type="project" value="UniProtKB-KW"/>
</dbReference>
<dbReference type="Gene3D" id="3.40.980.10">
    <property type="entry name" value="MoaB/Mog-like domain"/>
    <property type="match status" value="1"/>
</dbReference>
<dbReference type="CDD" id="cd00887">
    <property type="entry name" value="MoeA"/>
    <property type="match status" value="1"/>
</dbReference>
<dbReference type="NCBIfam" id="TIGR00177">
    <property type="entry name" value="molyb_syn"/>
    <property type="match status" value="1"/>
</dbReference>
<sequence>MITVAEIDKIIANSVKITEVEEVFFEDCLGRVLAEYIMADRDFPPFDRVMMDGIAIRFTDWRAGKRKFKVQELLAAGSPEITLEESGNCIEVMTGAVCPSYADTIIKYEEVTIKDGVAIIDNDVEVKANQHVHPQASDRKVKDVLIKKGTPITAAEIGVLATVGKSKVLVQKRLQVAIIATGDELVEIDKTPLPHQIRKSNVYNLQAHLSSKGFPSHIFHIVDDKNKLRKSLEKILKNHEVVVLSGGVSKGKLDFVPEILAELGVEKQFHFVKQRPGKPFWFGTYTNGVVFALPGNPNSTFVGLNRYVLPFLQRSEGVEPIRIKARLAKDFSFKPDLTYFLQVQLNYDNKGHLMATPLPGHGSGDLANLVDADGFLELPTSTTDFKAGEVFDCYPYRF</sequence>
<dbReference type="PANTHER" id="PTHR10192">
    <property type="entry name" value="MOLYBDOPTERIN BIOSYNTHESIS PROTEIN"/>
    <property type="match status" value="1"/>
</dbReference>
<feature type="domain" description="MoaB/Mog" evidence="3">
    <location>
        <begin position="177"/>
        <end position="314"/>
    </location>
</feature>
<dbReference type="Pfam" id="PF03453">
    <property type="entry name" value="MoeA_N"/>
    <property type="match status" value="1"/>
</dbReference>
<keyword evidence="2" id="KW-0501">Molybdenum cofactor biosynthesis</keyword>
<protein>
    <submittedName>
        <fullName evidence="4">Molybdopterin molybdenumtransferase</fullName>
        <ecNumber evidence="4">2.10.1.1</ecNumber>
    </submittedName>
</protein>
<reference evidence="4" key="1">
    <citation type="submission" date="2018-06" db="EMBL/GenBank/DDBJ databases">
        <authorList>
            <person name="Zhirakovskaya E."/>
        </authorList>
    </citation>
    <scope>NUCLEOTIDE SEQUENCE</scope>
</reference>
<dbReference type="SUPFAM" id="SSF63882">
    <property type="entry name" value="MoeA N-terminal region -like"/>
    <property type="match status" value="1"/>
</dbReference>
<name>A0A3B0V645_9ZZZZ</name>
<dbReference type="SMART" id="SM00852">
    <property type="entry name" value="MoCF_biosynth"/>
    <property type="match status" value="1"/>
</dbReference>
<evidence type="ECO:0000256" key="1">
    <source>
        <dbReference type="ARBA" id="ARBA00005046"/>
    </source>
</evidence>
<dbReference type="SUPFAM" id="SSF53218">
    <property type="entry name" value="Molybdenum cofactor biosynthesis proteins"/>
    <property type="match status" value="1"/>
</dbReference>
<dbReference type="Gene3D" id="2.170.190.11">
    <property type="entry name" value="Molybdopterin biosynthesis moea protein, domain 3"/>
    <property type="match status" value="1"/>
</dbReference>
<dbReference type="InterPro" id="IPR008284">
    <property type="entry name" value="MoCF_biosynth_CS"/>
</dbReference>
<dbReference type="InterPro" id="IPR036425">
    <property type="entry name" value="MoaB/Mog-like_dom_sf"/>
</dbReference>
<dbReference type="PROSITE" id="PS01079">
    <property type="entry name" value="MOCF_BIOSYNTHESIS_2"/>
    <property type="match status" value="1"/>
</dbReference>
<organism evidence="4">
    <name type="scientific">hydrothermal vent metagenome</name>
    <dbReference type="NCBI Taxonomy" id="652676"/>
    <lineage>
        <taxon>unclassified sequences</taxon>
        <taxon>metagenomes</taxon>
        <taxon>ecological metagenomes</taxon>
    </lineage>
</organism>
<dbReference type="EMBL" id="UOES01000252">
    <property type="protein sequence ID" value="VAW27504.1"/>
    <property type="molecule type" value="Genomic_DNA"/>
</dbReference>
<dbReference type="UniPathway" id="UPA00344"/>
<dbReference type="InterPro" id="IPR005111">
    <property type="entry name" value="MoeA_C_domain_IV"/>
</dbReference>
<comment type="pathway">
    <text evidence="1">Cofactor biosynthesis; molybdopterin biosynthesis.</text>
</comment>
<dbReference type="InterPro" id="IPR036135">
    <property type="entry name" value="MoeA_linker/N_sf"/>
</dbReference>
<gene>
    <name evidence="4" type="ORF">MNBD_BACTEROID06-780</name>
</gene>
<dbReference type="InterPro" id="IPR005110">
    <property type="entry name" value="MoeA_linker/N"/>
</dbReference>
<dbReference type="PANTHER" id="PTHR10192:SF5">
    <property type="entry name" value="GEPHYRIN"/>
    <property type="match status" value="1"/>
</dbReference>
<proteinExistence type="predicted"/>
<dbReference type="Pfam" id="PF00994">
    <property type="entry name" value="MoCF_biosynth"/>
    <property type="match status" value="1"/>
</dbReference>
<accession>A0A3B0V645</accession>
<dbReference type="EC" id="2.10.1.1" evidence="4"/>
<dbReference type="Gene3D" id="2.40.340.10">
    <property type="entry name" value="MoeA, C-terminal, domain IV"/>
    <property type="match status" value="1"/>
</dbReference>
<dbReference type="SUPFAM" id="SSF63867">
    <property type="entry name" value="MoeA C-terminal domain-like"/>
    <property type="match status" value="1"/>
</dbReference>
<dbReference type="Gene3D" id="3.90.105.10">
    <property type="entry name" value="Molybdopterin biosynthesis moea protein, domain 2"/>
    <property type="match status" value="1"/>
</dbReference>
<evidence type="ECO:0000313" key="4">
    <source>
        <dbReference type="EMBL" id="VAW27504.1"/>
    </source>
</evidence>
<dbReference type="InterPro" id="IPR036688">
    <property type="entry name" value="MoeA_C_domain_IV_sf"/>
</dbReference>
<dbReference type="GO" id="GO:0005829">
    <property type="term" value="C:cytosol"/>
    <property type="evidence" value="ECO:0007669"/>
    <property type="project" value="TreeGrafter"/>
</dbReference>
<dbReference type="GO" id="GO:0061599">
    <property type="term" value="F:molybdopterin molybdotransferase activity"/>
    <property type="evidence" value="ECO:0007669"/>
    <property type="project" value="UniProtKB-EC"/>
</dbReference>